<dbReference type="AlphaFoldDB" id="A0A0A6VG43"/>
<gene>
    <name evidence="10" type="ORF">NG54_03545</name>
</gene>
<dbReference type="PANTHER" id="PTHR43884:SF25">
    <property type="entry name" value="ACYL-COA DEHYDROGENASE YDBM-RELATED"/>
    <property type="match status" value="1"/>
</dbReference>
<dbReference type="Gene3D" id="2.40.110.10">
    <property type="entry name" value="Butyryl-CoA Dehydrogenase, subunit A, domain 2"/>
    <property type="match status" value="1"/>
</dbReference>
<comment type="similarity">
    <text evidence="2 6">Belongs to the acyl-CoA dehydrogenase family.</text>
</comment>
<dbReference type="CDD" id="cd00567">
    <property type="entry name" value="ACAD"/>
    <property type="match status" value="1"/>
</dbReference>
<dbReference type="InterPro" id="IPR009075">
    <property type="entry name" value="AcylCo_DH/oxidase_C"/>
</dbReference>
<dbReference type="Pfam" id="PF00441">
    <property type="entry name" value="Acyl-CoA_dh_1"/>
    <property type="match status" value="1"/>
</dbReference>
<sequence length="384" mass="42886">MNLLTSHTLEERLETIESLSGQFKDRAAENDEKGRFPFENIEDLKRIKYTLLTAPKEYGGEEISLHEFVRLQEAIAIGDGSTALSIGWHMGLIMHLAETRPWDPKLFEFICKEVTKGALLNTCATEAQTGSPTRGGKPTTIAQKSGDTWIINGRKTFSTMSPALDFFVVTATIDETGEVGSFLIPRETKGLSVIETWDSIALRATGSHDVVLDRVEIPFEYMTEMMSANKKRPAGYLLHIPACYSGIAEAAKREAESFAKNYTPNSLNHPISELPTIRQKFGEIELKLMQSRHFLYSVAKMWDGGSEQERQLLGPELGAAKLTVTNQAIEVVDLAMRIVGARSLSQKSPLQRYYRDVRAGLHNPPMDDVTIMQLAFRGQAPFMR</sequence>
<dbReference type="InterPro" id="IPR009100">
    <property type="entry name" value="AcylCoA_DH/oxidase_NM_dom_sf"/>
</dbReference>
<evidence type="ECO:0000259" key="7">
    <source>
        <dbReference type="Pfam" id="PF00441"/>
    </source>
</evidence>
<dbReference type="PANTHER" id="PTHR43884">
    <property type="entry name" value="ACYL-COA DEHYDROGENASE"/>
    <property type="match status" value="1"/>
</dbReference>
<dbReference type="InterPro" id="IPR006091">
    <property type="entry name" value="Acyl-CoA_Oxase/DH_mid-dom"/>
</dbReference>
<feature type="domain" description="Acyl-CoA dehydrogenase/oxidase C-terminal" evidence="7">
    <location>
        <begin position="243"/>
        <end position="359"/>
    </location>
</feature>
<evidence type="ECO:0000313" key="11">
    <source>
        <dbReference type="Proteomes" id="UP000030588"/>
    </source>
</evidence>
<dbReference type="InterPro" id="IPR036250">
    <property type="entry name" value="AcylCo_DH-like_C"/>
</dbReference>
<dbReference type="Pfam" id="PF02770">
    <property type="entry name" value="Acyl-CoA_dh_M"/>
    <property type="match status" value="1"/>
</dbReference>
<dbReference type="InterPro" id="IPR037069">
    <property type="entry name" value="AcylCoA_DH/ox_N_sf"/>
</dbReference>
<dbReference type="RefSeq" id="WP_035353254.1">
    <property type="nucleotide sequence ID" value="NZ_JRUN01000006.1"/>
</dbReference>
<dbReference type="GO" id="GO:0050660">
    <property type="term" value="F:flavin adenine dinucleotide binding"/>
    <property type="evidence" value="ECO:0007669"/>
    <property type="project" value="InterPro"/>
</dbReference>
<dbReference type="OrthoDB" id="9785203at2"/>
<feature type="domain" description="Acyl-CoA dehydrogenase/oxidase N-terminal" evidence="9">
    <location>
        <begin position="22"/>
        <end position="95"/>
    </location>
</feature>
<dbReference type="GO" id="GO:0003995">
    <property type="term" value="F:acyl-CoA dehydrogenase activity"/>
    <property type="evidence" value="ECO:0007669"/>
    <property type="project" value="TreeGrafter"/>
</dbReference>
<comment type="cofactor">
    <cofactor evidence="1 6">
        <name>FAD</name>
        <dbReference type="ChEBI" id="CHEBI:57692"/>
    </cofactor>
</comment>
<feature type="domain" description="Acyl-CoA oxidase/dehydrogenase middle" evidence="8">
    <location>
        <begin position="122"/>
        <end position="215"/>
    </location>
</feature>
<evidence type="ECO:0000259" key="8">
    <source>
        <dbReference type="Pfam" id="PF02770"/>
    </source>
</evidence>
<dbReference type="PIRSF" id="PIRSF016578">
    <property type="entry name" value="HsaA"/>
    <property type="match status" value="1"/>
</dbReference>
<evidence type="ECO:0000256" key="3">
    <source>
        <dbReference type="ARBA" id="ARBA00022630"/>
    </source>
</evidence>
<evidence type="ECO:0000256" key="5">
    <source>
        <dbReference type="ARBA" id="ARBA00023002"/>
    </source>
</evidence>
<proteinExistence type="inferred from homology"/>
<dbReference type="InterPro" id="IPR013786">
    <property type="entry name" value="AcylCoA_DH/ox_N"/>
</dbReference>
<dbReference type="SUPFAM" id="SSF47203">
    <property type="entry name" value="Acyl-CoA dehydrogenase C-terminal domain-like"/>
    <property type="match status" value="1"/>
</dbReference>
<evidence type="ECO:0000256" key="6">
    <source>
        <dbReference type="RuleBase" id="RU362125"/>
    </source>
</evidence>
<keyword evidence="5 6" id="KW-0560">Oxidoreductase</keyword>
<organism evidence="10 11">
    <name type="scientific">Heyndrickxia ginsengihumi</name>
    <dbReference type="NCBI Taxonomy" id="363870"/>
    <lineage>
        <taxon>Bacteria</taxon>
        <taxon>Bacillati</taxon>
        <taxon>Bacillota</taxon>
        <taxon>Bacilli</taxon>
        <taxon>Bacillales</taxon>
        <taxon>Bacillaceae</taxon>
        <taxon>Heyndrickxia</taxon>
    </lineage>
</organism>
<evidence type="ECO:0000256" key="4">
    <source>
        <dbReference type="ARBA" id="ARBA00022827"/>
    </source>
</evidence>
<dbReference type="SUPFAM" id="SSF56645">
    <property type="entry name" value="Acyl-CoA dehydrogenase NM domain-like"/>
    <property type="match status" value="1"/>
</dbReference>
<name>A0A0A6VG43_9BACI</name>
<dbReference type="Gene3D" id="1.20.140.10">
    <property type="entry name" value="Butyryl-CoA Dehydrogenase, subunit A, domain 3"/>
    <property type="match status" value="1"/>
</dbReference>
<keyword evidence="3 6" id="KW-0285">Flavoprotein</keyword>
<dbReference type="Gene3D" id="1.10.540.10">
    <property type="entry name" value="Acyl-CoA dehydrogenase/oxidase, N-terminal domain"/>
    <property type="match status" value="1"/>
</dbReference>
<evidence type="ECO:0000256" key="2">
    <source>
        <dbReference type="ARBA" id="ARBA00009347"/>
    </source>
</evidence>
<protein>
    <submittedName>
        <fullName evidence="10">Acyl-CoA dehydrogenase</fullName>
    </submittedName>
</protein>
<dbReference type="Proteomes" id="UP000030588">
    <property type="component" value="Unassembled WGS sequence"/>
</dbReference>
<dbReference type="STRING" id="363870.NG54_03545"/>
<evidence type="ECO:0000256" key="1">
    <source>
        <dbReference type="ARBA" id="ARBA00001974"/>
    </source>
</evidence>
<dbReference type="InterPro" id="IPR046373">
    <property type="entry name" value="Acyl-CoA_Oxase/DH_mid-dom_sf"/>
</dbReference>
<accession>A0A0A6VG43</accession>
<reference evidence="10 11" key="1">
    <citation type="submission" date="2014-10" db="EMBL/GenBank/DDBJ databases">
        <title>Draft genome of phytase producing Bacillus ginsengihumi strain M2.11.</title>
        <authorList>
            <person name="Toymentseva A."/>
            <person name="Boulygina E.A."/>
            <person name="Kazakov S.V."/>
            <person name="Kayumov I."/>
            <person name="Suleimanova A.D."/>
            <person name="Mardanova A.M."/>
            <person name="Maria S.N."/>
            <person name="Sergey M.Y."/>
            <person name="Sharipova M.R."/>
        </authorList>
    </citation>
    <scope>NUCLEOTIDE SEQUENCE [LARGE SCALE GENOMIC DNA]</scope>
    <source>
        <strain evidence="10 11">M2.11</strain>
    </source>
</reference>
<dbReference type="Pfam" id="PF02771">
    <property type="entry name" value="Acyl-CoA_dh_N"/>
    <property type="match status" value="1"/>
</dbReference>
<keyword evidence="4 6" id="KW-0274">FAD</keyword>
<comment type="caution">
    <text evidence="10">The sequence shown here is derived from an EMBL/GenBank/DDBJ whole genome shotgun (WGS) entry which is preliminary data.</text>
</comment>
<dbReference type="EMBL" id="JRUN01000006">
    <property type="protein sequence ID" value="KHD86393.1"/>
    <property type="molecule type" value="Genomic_DNA"/>
</dbReference>
<evidence type="ECO:0000259" key="9">
    <source>
        <dbReference type="Pfam" id="PF02771"/>
    </source>
</evidence>
<evidence type="ECO:0000313" key="10">
    <source>
        <dbReference type="EMBL" id="KHD86393.1"/>
    </source>
</evidence>